<sequence>MRKCDNPDCPRYGQVEEDPEAKHCGHCGSELVEETDPISTNKLRDFPRERLKEIIRYYGIQIIEDRGRCEELIAKDLGKYRKELNILIHALNDEMPSILMSKVGKGPIEALIPELAERLADNTGLSEEASSWAVESWAVALGIIPEAVIIEENFE</sequence>
<reference evidence="1" key="1">
    <citation type="journal article" date="2021" name="Environ. Microbiol.">
        <title>Genomic characterization of three novel Desulfobacterota classes expand the metabolic and phylogenetic diversity of the phylum.</title>
        <authorList>
            <person name="Murphy C.L."/>
            <person name="Biggerstaff J."/>
            <person name="Eichhorn A."/>
            <person name="Ewing E."/>
            <person name="Shahan R."/>
            <person name="Soriano D."/>
            <person name="Stewart S."/>
            <person name="VanMol K."/>
            <person name="Walker R."/>
            <person name="Walters P."/>
            <person name="Elshahed M.S."/>
            <person name="Youssef N.H."/>
        </authorList>
    </citation>
    <scope>NUCLEOTIDE SEQUENCE</scope>
    <source>
        <strain evidence="1">Zod_Metabat.24</strain>
    </source>
</reference>
<evidence type="ECO:0000313" key="2">
    <source>
        <dbReference type="Proteomes" id="UP000809273"/>
    </source>
</evidence>
<dbReference type="Proteomes" id="UP000809273">
    <property type="component" value="Unassembled WGS sequence"/>
</dbReference>
<proteinExistence type="predicted"/>
<reference evidence="1" key="2">
    <citation type="submission" date="2021-01" db="EMBL/GenBank/DDBJ databases">
        <authorList>
            <person name="Hahn C.R."/>
            <person name="Youssef N.H."/>
            <person name="Elshahed M."/>
        </authorList>
    </citation>
    <scope>NUCLEOTIDE SEQUENCE</scope>
    <source>
        <strain evidence="1">Zod_Metabat.24</strain>
    </source>
</reference>
<comment type="caution">
    <text evidence="1">The sequence shown here is derived from an EMBL/GenBank/DDBJ whole genome shotgun (WGS) entry which is preliminary data.</text>
</comment>
<name>A0A9D8KFQ7_9DELT</name>
<gene>
    <name evidence="1" type="ORF">JW984_09060</name>
</gene>
<dbReference type="EMBL" id="JAFGIX010000046">
    <property type="protein sequence ID" value="MBN1573329.1"/>
    <property type="molecule type" value="Genomic_DNA"/>
</dbReference>
<organism evidence="1 2">
    <name type="scientific">Candidatus Zymogenus saltonus</name>
    <dbReference type="NCBI Taxonomy" id="2844893"/>
    <lineage>
        <taxon>Bacteria</taxon>
        <taxon>Deltaproteobacteria</taxon>
        <taxon>Candidatus Zymogenia</taxon>
        <taxon>Candidatus Zymogeniales</taxon>
        <taxon>Candidatus Zymogenaceae</taxon>
        <taxon>Candidatus Zymogenus</taxon>
    </lineage>
</organism>
<accession>A0A9D8KFQ7</accession>
<protein>
    <submittedName>
        <fullName evidence="1">Uncharacterized protein</fullName>
    </submittedName>
</protein>
<evidence type="ECO:0000313" key="1">
    <source>
        <dbReference type="EMBL" id="MBN1573329.1"/>
    </source>
</evidence>
<dbReference type="AlphaFoldDB" id="A0A9D8KFQ7"/>